<reference evidence="2 3" key="1">
    <citation type="submission" date="2019-10" db="EMBL/GenBank/DDBJ databases">
        <title>Bacillus aerolatum sp. nov., isolated from bioaerosol of sport playgrounds.</title>
        <authorList>
            <person name="Chen P."/>
            <person name="Zhang G."/>
        </authorList>
    </citation>
    <scope>NUCLEOTIDE SEQUENCE [LARGE SCALE GENOMIC DNA]</scope>
    <source>
        <strain evidence="2 3">CX253</strain>
    </source>
</reference>
<dbReference type="InterPro" id="IPR051548">
    <property type="entry name" value="Grx-like_ET"/>
</dbReference>
<dbReference type="Pfam" id="PF00462">
    <property type="entry name" value="Glutaredoxin"/>
    <property type="match status" value="1"/>
</dbReference>
<dbReference type="GO" id="GO:0045454">
    <property type="term" value="P:cell redox homeostasis"/>
    <property type="evidence" value="ECO:0007669"/>
    <property type="project" value="TreeGrafter"/>
</dbReference>
<dbReference type="GO" id="GO:0009055">
    <property type="term" value="F:electron transfer activity"/>
    <property type="evidence" value="ECO:0007669"/>
    <property type="project" value="TreeGrafter"/>
</dbReference>
<dbReference type="InterPro" id="IPR002109">
    <property type="entry name" value="Glutaredoxin"/>
</dbReference>
<gene>
    <name evidence="2" type="ORF">F9802_17355</name>
</gene>
<evidence type="ECO:0000313" key="2">
    <source>
        <dbReference type="EMBL" id="KAB7704457.1"/>
    </source>
</evidence>
<dbReference type="PANTHER" id="PTHR34386:SF1">
    <property type="entry name" value="GLUTAREDOXIN-LIKE PROTEIN NRDH"/>
    <property type="match status" value="1"/>
</dbReference>
<dbReference type="SUPFAM" id="SSF52833">
    <property type="entry name" value="Thioredoxin-like"/>
    <property type="match status" value="1"/>
</dbReference>
<sequence length="77" mass="8776">MNTVTVYTTTRCPYCVMLKNFLESQNIPFKEVNVETNPELMNHLVNKTGQMGVPQTEVKGKWVVGYDPNNIMLALKN</sequence>
<comment type="caution">
    <text evidence="2">The sequence shown here is derived from an EMBL/GenBank/DDBJ whole genome shotgun (WGS) entry which is preliminary data.</text>
</comment>
<name>A0A6I1FGC0_9BACI</name>
<proteinExistence type="predicted"/>
<dbReference type="RefSeq" id="WP_152154230.1">
    <property type="nucleotide sequence ID" value="NZ_WEIO01000013.1"/>
</dbReference>
<dbReference type="PANTHER" id="PTHR34386">
    <property type="entry name" value="GLUTAREDOXIN"/>
    <property type="match status" value="1"/>
</dbReference>
<dbReference type="CDD" id="cd02976">
    <property type="entry name" value="NrdH"/>
    <property type="match status" value="1"/>
</dbReference>
<keyword evidence="3" id="KW-1185">Reference proteome</keyword>
<feature type="domain" description="Glutaredoxin" evidence="1">
    <location>
        <begin position="4"/>
        <end position="63"/>
    </location>
</feature>
<dbReference type="AlphaFoldDB" id="A0A6I1FGC0"/>
<accession>A0A6I1FGC0</accession>
<protein>
    <submittedName>
        <fullName evidence="2">Glutaredoxin family protein</fullName>
    </submittedName>
</protein>
<dbReference type="InterPro" id="IPR036249">
    <property type="entry name" value="Thioredoxin-like_sf"/>
</dbReference>
<evidence type="ECO:0000259" key="1">
    <source>
        <dbReference type="Pfam" id="PF00462"/>
    </source>
</evidence>
<evidence type="ECO:0000313" key="3">
    <source>
        <dbReference type="Proteomes" id="UP000429595"/>
    </source>
</evidence>
<dbReference type="PROSITE" id="PS51354">
    <property type="entry name" value="GLUTAREDOXIN_2"/>
    <property type="match status" value="1"/>
</dbReference>
<dbReference type="Proteomes" id="UP000429595">
    <property type="component" value="Unassembled WGS sequence"/>
</dbReference>
<dbReference type="Gene3D" id="3.40.30.10">
    <property type="entry name" value="Glutaredoxin"/>
    <property type="match status" value="1"/>
</dbReference>
<organism evidence="2 3">
    <name type="scientific">Bacillus aerolatus</name>
    <dbReference type="NCBI Taxonomy" id="2653354"/>
    <lineage>
        <taxon>Bacteria</taxon>
        <taxon>Bacillati</taxon>
        <taxon>Bacillota</taxon>
        <taxon>Bacilli</taxon>
        <taxon>Bacillales</taxon>
        <taxon>Bacillaceae</taxon>
        <taxon>Bacillus</taxon>
    </lineage>
</organism>
<dbReference type="EMBL" id="WEIO01000013">
    <property type="protein sequence ID" value="KAB7704457.1"/>
    <property type="molecule type" value="Genomic_DNA"/>
</dbReference>